<evidence type="ECO:0000313" key="2">
    <source>
        <dbReference type="Proteomes" id="UP001056120"/>
    </source>
</evidence>
<protein>
    <submittedName>
        <fullName evidence="1">Uncharacterized protein</fullName>
    </submittedName>
</protein>
<name>A0ACB9IXT1_9ASTR</name>
<sequence length="96" mass="10779">MVKVLKEVGEDVSYVKISGDGSWEAVTENNSNELTEKPNENDAQPLNQETTTLNVDDIMDLTENDNEIDNFYKDDDTKPFPPGESSVMNKNISQHT</sequence>
<gene>
    <name evidence="1" type="ORF">L1987_17615</name>
</gene>
<dbReference type="Proteomes" id="UP001056120">
    <property type="component" value="Linkage Group LG06"/>
</dbReference>
<dbReference type="EMBL" id="CM042023">
    <property type="protein sequence ID" value="KAI3812902.1"/>
    <property type="molecule type" value="Genomic_DNA"/>
</dbReference>
<organism evidence="1 2">
    <name type="scientific">Smallanthus sonchifolius</name>
    <dbReference type="NCBI Taxonomy" id="185202"/>
    <lineage>
        <taxon>Eukaryota</taxon>
        <taxon>Viridiplantae</taxon>
        <taxon>Streptophyta</taxon>
        <taxon>Embryophyta</taxon>
        <taxon>Tracheophyta</taxon>
        <taxon>Spermatophyta</taxon>
        <taxon>Magnoliopsida</taxon>
        <taxon>eudicotyledons</taxon>
        <taxon>Gunneridae</taxon>
        <taxon>Pentapetalae</taxon>
        <taxon>asterids</taxon>
        <taxon>campanulids</taxon>
        <taxon>Asterales</taxon>
        <taxon>Asteraceae</taxon>
        <taxon>Asteroideae</taxon>
        <taxon>Heliantheae alliance</taxon>
        <taxon>Millerieae</taxon>
        <taxon>Smallanthus</taxon>
    </lineage>
</organism>
<comment type="caution">
    <text evidence="1">The sequence shown here is derived from an EMBL/GenBank/DDBJ whole genome shotgun (WGS) entry which is preliminary data.</text>
</comment>
<evidence type="ECO:0000313" key="1">
    <source>
        <dbReference type="EMBL" id="KAI3812902.1"/>
    </source>
</evidence>
<reference evidence="1 2" key="2">
    <citation type="journal article" date="2022" name="Mol. Ecol. Resour.">
        <title>The genomes of chicory, endive, great burdock and yacon provide insights into Asteraceae paleo-polyploidization history and plant inulin production.</title>
        <authorList>
            <person name="Fan W."/>
            <person name="Wang S."/>
            <person name="Wang H."/>
            <person name="Wang A."/>
            <person name="Jiang F."/>
            <person name="Liu H."/>
            <person name="Zhao H."/>
            <person name="Xu D."/>
            <person name="Zhang Y."/>
        </authorList>
    </citation>
    <scope>NUCLEOTIDE SEQUENCE [LARGE SCALE GENOMIC DNA]</scope>
    <source>
        <strain evidence="2">cv. Yunnan</strain>
        <tissue evidence="1">Leaves</tissue>
    </source>
</reference>
<reference evidence="2" key="1">
    <citation type="journal article" date="2022" name="Mol. Ecol. Resour.">
        <title>The genomes of chicory, endive, great burdock and yacon provide insights into Asteraceae palaeo-polyploidization history and plant inulin production.</title>
        <authorList>
            <person name="Fan W."/>
            <person name="Wang S."/>
            <person name="Wang H."/>
            <person name="Wang A."/>
            <person name="Jiang F."/>
            <person name="Liu H."/>
            <person name="Zhao H."/>
            <person name="Xu D."/>
            <person name="Zhang Y."/>
        </authorList>
    </citation>
    <scope>NUCLEOTIDE SEQUENCE [LARGE SCALE GENOMIC DNA]</scope>
    <source>
        <strain evidence="2">cv. Yunnan</strain>
    </source>
</reference>
<proteinExistence type="predicted"/>
<keyword evidence="2" id="KW-1185">Reference proteome</keyword>
<accession>A0ACB9IXT1</accession>